<keyword evidence="8" id="KW-1185">Reference proteome</keyword>
<evidence type="ECO:0000313" key="8">
    <source>
        <dbReference type="Proteomes" id="UP001164746"/>
    </source>
</evidence>
<dbReference type="PANTHER" id="PTHR46904">
    <property type="entry name" value="CENTROMERE PROTEIN T"/>
    <property type="match status" value="1"/>
</dbReference>
<evidence type="ECO:0000256" key="1">
    <source>
        <dbReference type="ARBA" id="ARBA00004123"/>
    </source>
</evidence>
<evidence type="ECO:0000256" key="4">
    <source>
        <dbReference type="ARBA" id="ARBA00022454"/>
    </source>
</evidence>
<keyword evidence="5" id="KW-0539">Nucleus</keyword>
<dbReference type="PANTHER" id="PTHR46904:SF1">
    <property type="entry name" value="CENTROMERE PROTEIN T"/>
    <property type="match status" value="1"/>
</dbReference>
<dbReference type="Pfam" id="PF15511">
    <property type="entry name" value="CENP-T_C"/>
    <property type="match status" value="1"/>
</dbReference>
<comment type="similarity">
    <text evidence="3">Belongs to the CENP-T/CNN1 family.</text>
</comment>
<reference evidence="7" key="1">
    <citation type="submission" date="2022-11" db="EMBL/GenBank/DDBJ databases">
        <title>Centuries of genome instability and evolution in soft-shell clam transmissible cancer (bioRxiv).</title>
        <authorList>
            <person name="Hart S.F.M."/>
            <person name="Yonemitsu M.A."/>
            <person name="Giersch R.M."/>
            <person name="Beal B.F."/>
            <person name="Arriagada G."/>
            <person name="Davis B.W."/>
            <person name="Ostrander E.A."/>
            <person name="Goff S.P."/>
            <person name="Metzger M.J."/>
        </authorList>
    </citation>
    <scope>NUCLEOTIDE SEQUENCE</scope>
    <source>
        <strain evidence="7">MELC-2E11</strain>
        <tissue evidence="7">Siphon/mantle</tissue>
    </source>
</reference>
<gene>
    <name evidence="7" type="ORF">MAR_026877</name>
</gene>
<sequence length="89" mass="10435">MRVAKDAIEEVMKVSETYWDNLCADLEAYARHAGRKRIQMADFELLFKRQGYVTEKTSLNSLIRRYLPWEEADKLLPVIGADNKIYPKL</sequence>
<protein>
    <submittedName>
        <fullName evidence="7">CENPT-like protein</fullName>
    </submittedName>
</protein>
<keyword evidence="4" id="KW-0158">Chromosome</keyword>
<organism evidence="7 8">
    <name type="scientific">Mya arenaria</name>
    <name type="common">Soft-shell clam</name>
    <dbReference type="NCBI Taxonomy" id="6604"/>
    <lineage>
        <taxon>Eukaryota</taxon>
        <taxon>Metazoa</taxon>
        <taxon>Spiralia</taxon>
        <taxon>Lophotrochozoa</taxon>
        <taxon>Mollusca</taxon>
        <taxon>Bivalvia</taxon>
        <taxon>Autobranchia</taxon>
        <taxon>Heteroconchia</taxon>
        <taxon>Euheterodonta</taxon>
        <taxon>Imparidentia</taxon>
        <taxon>Neoheterodontei</taxon>
        <taxon>Myida</taxon>
        <taxon>Myoidea</taxon>
        <taxon>Myidae</taxon>
        <taxon>Mya</taxon>
    </lineage>
</organism>
<dbReference type="Gene3D" id="1.10.20.10">
    <property type="entry name" value="Histone, subunit A"/>
    <property type="match status" value="1"/>
</dbReference>
<evidence type="ECO:0000259" key="6">
    <source>
        <dbReference type="Pfam" id="PF15511"/>
    </source>
</evidence>
<name>A0ABY7ERT1_MYAAR</name>
<dbReference type="Proteomes" id="UP001164746">
    <property type="component" value="Chromosome 8"/>
</dbReference>
<dbReference type="EMBL" id="CP111019">
    <property type="protein sequence ID" value="WAR12697.1"/>
    <property type="molecule type" value="Genomic_DNA"/>
</dbReference>
<evidence type="ECO:0000256" key="2">
    <source>
        <dbReference type="ARBA" id="ARBA00004286"/>
    </source>
</evidence>
<dbReference type="CDD" id="cd22920">
    <property type="entry name" value="HFD_CENP-T"/>
    <property type="match status" value="1"/>
</dbReference>
<proteinExistence type="inferred from homology"/>
<feature type="domain" description="CENP-T/Histone H4 histone fold" evidence="6">
    <location>
        <begin position="1"/>
        <end position="76"/>
    </location>
</feature>
<accession>A0ABY7ERT1</accession>
<dbReference type="SUPFAM" id="SSF47113">
    <property type="entry name" value="Histone-fold"/>
    <property type="match status" value="1"/>
</dbReference>
<dbReference type="InterPro" id="IPR035425">
    <property type="entry name" value="CENP-T/H4_C"/>
</dbReference>
<dbReference type="InterPro" id="IPR028255">
    <property type="entry name" value="CENP-T"/>
</dbReference>
<evidence type="ECO:0000313" key="7">
    <source>
        <dbReference type="EMBL" id="WAR12697.1"/>
    </source>
</evidence>
<comment type="subcellular location">
    <subcellularLocation>
        <location evidence="2">Chromosome</location>
    </subcellularLocation>
    <subcellularLocation>
        <location evidence="1">Nucleus</location>
    </subcellularLocation>
</comment>
<evidence type="ECO:0000256" key="3">
    <source>
        <dbReference type="ARBA" id="ARBA00010137"/>
    </source>
</evidence>
<dbReference type="InterPro" id="IPR009072">
    <property type="entry name" value="Histone-fold"/>
</dbReference>
<evidence type="ECO:0000256" key="5">
    <source>
        <dbReference type="ARBA" id="ARBA00023242"/>
    </source>
</evidence>